<proteinExistence type="predicted"/>
<dbReference type="Pfam" id="PF01797">
    <property type="entry name" value="Y1_Tnp"/>
    <property type="match status" value="1"/>
</dbReference>
<evidence type="ECO:0000313" key="3">
    <source>
        <dbReference type="Proteomes" id="UP000230603"/>
    </source>
</evidence>
<dbReference type="PANTHER" id="PTHR34322">
    <property type="entry name" value="TRANSPOSASE, Y1_TNP DOMAIN-CONTAINING"/>
    <property type="match status" value="1"/>
</dbReference>
<feature type="domain" description="Transposase IS200-like" evidence="1">
    <location>
        <begin position="7"/>
        <end position="153"/>
    </location>
</feature>
<dbReference type="PANTHER" id="PTHR34322:SF2">
    <property type="entry name" value="TRANSPOSASE IS200-LIKE DOMAIN-CONTAINING PROTEIN"/>
    <property type="match status" value="1"/>
</dbReference>
<sequence>MARPTFIKDKIYHIYNRGVEKRQIFMENSNYSRFVHDLFKFNDESPALNLDRSIRSIKSPMFEIGSRTLDKKPRKLLVKILIFTLMPNHFHLLVQEIKKNGISRFMQKIGIGYTMYFNQKYERSGVLFQGKFKAVMLEDHAHLLYIPHYIHTNPLKIRPQDT</sequence>
<accession>A0A2M8L8T4</accession>
<protein>
    <recommendedName>
        <fullName evidence="1">Transposase IS200-like domain-containing protein</fullName>
    </recommendedName>
</protein>
<dbReference type="GO" id="GO:0006313">
    <property type="term" value="P:DNA transposition"/>
    <property type="evidence" value="ECO:0007669"/>
    <property type="project" value="InterPro"/>
</dbReference>
<dbReference type="InterPro" id="IPR002686">
    <property type="entry name" value="Transposase_17"/>
</dbReference>
<dbReference type="EMBL" id="PFEP01000030">
    <property type="protein sequence ID" value="PJE73024.1"/>
    <property type="molecule type" value="Genomic_DNA"/>
</dbReference>
<dbReference type="GO" id="GO:0004803">
    <property type="term" value="F:transposase activity"/>
    <property type="evidence" value="ECO:0007669"/>
    <property type="project" value="InterPro"/>
</dbReference>
<dbReference type="InterPro" id="IPR036515">
    <property type="entry name" value="Transposase_17_sf"/>
</dbReference>
<dbReference type="AlphaFoldDB" id="A0A2M8L8T4"/>
<reference evidence="3" key="1">
    <citation type="submission" date="2017-09" db="EMBL/GenBank/DDBJ databases">
        <title>Depth-based differentiation of microbial function through sediment-hosted aquifers and enrichment of novel symbionts in the deep terrestrial subsurface.</title>
        <authorList>
            <person name="Probst A.J."/>
            <person name="Ladd B."/>
            <person name="Jarett J.K."/>
            <person name="Geller-Mcgrath D.E."/>
            <person name="Sieber C.M.K."/>
            <person name="Emerson J.B."/>
            <person name="Anantharaman K."/>
            <person name="Thomas B.C."/>
            <person name="Malmstrom R."/>
            <person name="Stieglmeier M."/>
            <person name="Klingl A."/>
            <person name="Woyke T."/>
            <person name="Ryan C.M."/>
            <person name="Banfield J.F."/>
        </authorList>
    </citation>
    <scope>NUCLEOTIDE SEQUENCE [LARGE SCALE GENOMIC DNA]</scope>
</reference>
<dbReference type="GO" id="GO:0003677">
    <property type="term" value="F:DNA binding"/>
    <property type="evidence" value="ECO:0007669"/>
    <property type="project" value="InterPro"/>
</dbReference>
<dbReference type="Gene3D" id="3.30.70.1290">
    <property type="entry name" value="Transposase IS200-like"/>
    <property type="match status" value="1"/>
</dbReference>
<feature type="non-terminal residue" evidence="2">
    <location>
        <position position="162"/>
    </location>
</feature>
<evidence type="ECO:0000259" key="1">
    <source>
        <dbReference type="SMART" id="SM01321"/>
    </source>
</evidence>
<organism evidence="2 3">
    <name type="scientific">Candidatus Tagabacteria bacterium CG10_big_fil_rev_8_21_14_0_10_40_13</name>
    <dbReference type="NCBI Taxonomy" id="1975022"/>
    <lineage>
        <taxon>Bacteria</taxon>
        <taxon>Candidatus Tagaibacteriota</taxon>
    </lineage>
</organism>
<gene>
    <name evidence="2" type="ORF">COV00_02415</name>
</gene>
<name>A0A2M8L8T4_9BACT</name>
<dbReference type="SUPFAM" id="SSF143422">
    <property type="entry name" value="Transposase IS200-like"/>
    <property type="match status" value="1"/>
</dbReference>
<dbReference type="SMART" id="SM01321">
    <property type="entry name" value="Y1_Tnp"/>
    <property type="match status" value="1"/>
</dbReference>
<dbReference type="Proteomes" id="UP000230603">
    <property type="component" value="Unassembled WGS sequence"/>
</dbReference>
<evidence type="ECO:0000313" key="2">
    <source>
        <dbReference type="EMBL" id="PJE73024.1"/>
    </source>
</evidence>
<comment type="caution">
    <text evidence="2">The sequence shown here is derived from an EMBL/GenBank/DDBJ whole genome shotgun (WGS) entry which is preliminary data.</text>
</comment>